<accession>A0A5C7IRA0</accession>
<proteinExistence type="inferred from homology"/>
<feature type="compositionally biased region" description="Basic and acidic residues" evidence="4">
    <location>
        <begin position="57"/>
        <end position="103"/>
    </location>
</feature>
<feature type="compositionally biased region" description="Basic and acidic residues" evidence="4">
    <location>
        <begin position="526"/>
        <end position="541"/>
    </location>
</feature>
<keyword evidence="6" id="KW-1185">Reference proteome</keyword>
<reference evidence="6" key="1">
    <citation type="journal article" date="2019" name="Gigascience">
        <title>De novo genome assembly of the endangered Acer yangbiense, a plant species with extremely small populations endemic to Yunnan Province, China.</title>
        <authorList>
            <person name="Yang J."/>
            <person name="Wariss H.M."/>
            <person name="Tao L."/>
            <person name="Zhang R."/>
            <person name="Yun Q."/>
            <person name="Hollingsworth P."/>
            <person name="Dao Z."/>
            <person name="Luo G."/>
            <person name="Guo H."/>
            <person name="Ma Y."/>
            <person name="Sun W."/>
        </authorList>
    </citation>
    <scope>NUCLEOTIDE SEQUENCE [LARGE SCALE GENOMIC DNA]</scope>
    <source>
        <strain evidence="6">cv. Malutang</strain>
    </source>
</reference>
<dbReference type="Pfam" id="PF03343">
    <property type="entry name" value="SART-1"/>
    <property type="match status" value="2"/>
</dbReference>
<evidence type="ECO:0000256" key="1">
    <source>
        <dbReference type="ARBA" id="ARBA00004123"/>
    </source>
</evidence>
<dbReference type="EMBL" id="VAHF01000001">
    <property type="protein sequence ID" value="TXG71831.1"/>
    <property type="molecule type" value="Genomic_DNA"/>
</dbReference>
<dbReference type="PANTHER" id="PTHR14152">
    <property type="entry name" value="SQUAMOUS CELL CARCINOMA ANTIGEN RECOGNISED BY CYTOTOXIC T LYMPHOCYTES"/>
    <property type="match status" value="1"/>
</dbReference>
<evidence type="ECO:0000256" key="3">
    <source>
        <dbReference type="ARBA" id="ARBA00023242"/>
    </source>
</evidence>
<keyword evidence="3" id="KW-0539">Nucleus</keyword>
<sequence length="956" mass="107982">MYNYIVVLFYLGFKYFVVDMDVADRNESPVREHWDEGANDDDLDQNGTDKSNRVSKKAREEDYYRSKNDKLKSDYEDSRDRDVTKQMKVSYDDKDERNAEDASGRASAPASELENRILRMKEERLKKKSEGVSEVLSWVSKSRKLEEEKNAEKEKALQLSKIFEEQDNIVLGESEDEEDGQHNKHDLSGIKVLHGLDKVMDGGAVVLTLKDQNILADGDINDDIDMLENIEIGEQKRRDEAYKAAKKKTGIYDDKFGDDPSSEKKMLPQYDDPAAEEGITLDARGRFTGEAEKKLEELRRRLQGTSTTNQFEDLSSSAKISSDYYTHEEMLQFKKPKKRKSLRKKEKLDLDALEAEAVSSGLGVADRGSRNDGRRQAIREEQERIDAEMRNNAYQSAYAKADEATKALRLEQTLPVKMEEDENPVIADDAEDLYKSLGRARKLAFKKQEEAASGPKAIALLAAAATSRSQTADDQNPTNGESQENKVVFTEIEEFAWGLQLVEEAHKPDNEDVFMDEDEAPVTSEQEIKDETGGWTEVKDTEADENPDTEDKEEIVPDETIHEIAVGKGLSGALKLLKDRGTLKESIEWGGRNMDKKKSKLVGIVDDKVDKADKADNDNRFKDLRIERMDEFGRIMTPKEAFRMISHKFHGKGPGKMKQEKRMKQYHEELKLKQMKNSDTPSESVERMREAQSRLKTPYLVLSGHVKPGQTSDPRSGFATVEKDLPGGLTPMLGNSKVEHFLGIKRKAEPGNSSMPKKPKSRTTFDLYLSAGIHTSSEVWWIPPHGHVEEANIGSMQADLRWWSLFRWSMTSSWVAISLMKIVELSDIVMTDIGSNSGNINMPDVDSYEPFQIVELSDIVMTDIGSNSGNIDMPDVDSYEPFQAMESESPTQTATHPPHVVSTLMLKTPETLIEFGIHTLLVFSTPPGKWSATKQLLGLIFISRHLSIIERFGTDG</sequence>
<dbReference type="GO" id="GO:0000481">
    <property type="term" value="P:maturation of 5S rRNA"/>
    <property type="evidence" value="ECO:0007669"/>
    <property type="project" value="TreeGrafter"/>
</dbReference>
<name>A0A5C7IRA0_9ROSI</name>
<evidence type="ECO:0008006" key="7">
    <source>
        <dbReference type="Google" id="ProtNLM"/>
    </source>
</evidence>
<feature type="compositionally biased region" description="Acidic residues" evidence="4">
    <location>
        <begin position="542"/>
        <end position="553"/>
    </location>
</feature>
<feature type="region of interest" description="Disordered" evidence="4">
    <location>
        <begin position="517"/>
        <end position="553"/>
    </location>
</feature>
<comment type="caution">
    <text evidence="5">The sequence shown here is derived from an EMBL/GenBank/DDBJ whole genome shotgun (WGS) entry which is preliminary data.</text>
</comment>
<evidence type="ECO:0000313" key="6">
    <source>
        <dbReference type="Proteomes" id="UP000323000"/>
    </source>
</evidence>
<dbReference type="OrthoDB" id="5583at2759"/>
<dbReference type="PANTHER" id="PTHR14152:SF5">
    <property type="entry name" value="U4_U6.U5 TRI-SNRNP-ASSOCIATED PROTEIN 1"/>
    <property type="match status" value="1"/>
</dbReference>
<comment type="similarity">
    <text evidence="2">Belongs to the SNU66/SART1 family.</text>
</comment>
<protein>
    <recommendedName>
        <fullName evidence="7">SART-1 family protein</fullName>
    </recommendedName>
</protein>
<gene>
    <name evidence="5" type="ORF">EZV62_000410</name>
</gene>
<comment type="subcellular location">
    <subcellularLocation>
        <location evidence="1">Nucleus</location>
    </subcellularLocation>
</comment>
<evidence type="ECO:0000256" key="4">
    <source>
        <dbReference type="SAM" id="MobiDB-lite"/>
    </source>
</evidence>
<dbReference type="GO" id="GO:0045292">
    <property type="term" value="P:mRNA cis splicing, via spliceosome"/>
    <property type="evidence" value="ECO:0007669"/>
    <property type="project" value="TreeGrafter"/>
</dbReference>
<dbReference type="AlphaFoldDB" id="A0A5C7IRA0"/>
<dbReference type="InterPro" id="IPR005011">
    <property type="entry name" value="SNU66/SART1"/>
</dbReference>
<dbReference type="Proteomes" id="UP000323000">
    <property type="component" value="Chromosome 1"/>
</dbReference>
<evidence type="ECO:0000256" key="2">
    <source>
        <dbReference type="ARBA" id="ARBA00006076"/>
    </source>
</evidence>
<organism evidence="5 6">
    <name type="scientific">Acer yangbiense</name>
    <dbReference type="NCBI Taxonomy" id="1000413"/>
    <lineage>
        <taxon>Eukaryota</taxon>
        <taxon>Viridiplantae</taxon>
        <taxon>Streptophyta</taxon>
        <taxon>Embryophyta</taxon>
        <taxon>Tracheophyta</taxon>
        <taxon>Spermatophyta</taxon>
        <taxon>Magnoliopsida</taxon>
        <taxon>eudicotyledons</taxon>
        <taxon>Gunneridae</taxon>
        <taxon>Pentapetalae</taxon>
        <taxon>rosids</taxon>
        <taxon>malvids</taxon>
        <taxon>Sapindales</taxon>
        <taxon>Sapindaceae</taxon>
        <taxon>Hippocastanoideae</taxon>
        <taxon>Acereae</taxon>
        <taxon>Acer</taxon>
    </lineage>
</organism>
<feature type="region of interest" description="Disordered" evidence="4">
    <location>
        <begin position="30"/>
        <end position="115"/>
    </location>
</feature>
<dbReference type="GO" id="GO:0046540">
    <property type="term" value="C:U4/U6 x U5 tri-snRNP complex"/>
    <property type="evidence" value="ECO:0007669"/>
    <property type="project" value="TreeGrafter"/>
</dbReference>
<evidence type="ECO:0000313" key="5">
    <source>
        <dbReference type="EMBL" id="TXG71831.1"/>
    </source>
</evidence>